<gene>
    <name evidence="1" type="ORF">O6P43_027346</name>
</gene>
<evidence type="ECO:0000313" key="2">
    <source>
        <dbReference type="Proteomes" id="UP001163823"/>
    </source>
</evidence>
<reference evidence="1" key="1">
    <citation type="journal article" date="2023" name="Science">
        <title>Elucidation of the pathway for biosynthesis of saponin adjuvants from the soapbark tree.</title>
        <authorList>
            <person name="Reed J."/>
            <person name="Orme A."/>
            <person name="El-Demerdash A."/>
            <person name="Owen C."/>
            <person name="Martin L.B.B."/>
            <person name="Misra R.C."/>
            <person name="Kikuchi S."/>
            <person name="Rejzek M."/>
            <person name="Martin A.C."/>
            <person name="Harkess A."/>
            <person name="Leebens-Mack J."/>
            <person name="Louveau T."/>
            <person name="Stephenson M.J."/>
            <person name="Osbourn A."/>
        </authorList>
    </citation>
    <scope>NUCLEOTIDE SEQUENCE</scope>
    <source>
        <strain evidence="1">S10</strain>
    </source>
</reference>
<accession>A0AAD7PDU1</accession>
<sequence>MQTMETKLEEKEEKGLAIWDCGSPLYDSYELVSLSRVTDRHLMALPSLSGSEPLITQNFNPTNDVVSLMVQEMGLRGNSKGSS</sequence>
<evidence type="ECO:0000313" key="1">
    <source>
        <dbReference type="EMBL" id="KAJ7951269.1"/>
    </source>
</evidence>
<organism evidence="1 2">
    <name type="scientific">Quillaja saponaria</name>
    <name type="common">Soap bark tree</name>
    <dbReference type="NCBI Taxonomy" id="32244"/>
    <lineage>
        <taxon>Eukaryota</taxon>
        <taxon>Viridiplantae</taxon>
        <taxon>Streptophyta</taxon>
        <taxon>Embryophyta</taxon>
        <taxon>Tracheophyta</taxon>
        <taxon>Spermatophyta</taxon>
        <taxon>Magnoliopsida</taxon>
        <taxon>eudicotyledons</taxon>
        <taxon>Gunneridae</taxon>
        <taxon>Pentapetalae</taxon>
        <taxon>rosids</taxon>
        <taxon>fabids</taxon>
        <taxon>Fabales</taxon>
        <taxon>Quillajaceae</taxon>
        <taxon>Quillaja</taxon>
    </lineage>
</organism>
<dbReference type="EMBL" id="JARAOO010000011">
    <property type="protein sequence ID" value="KAJ7951269.1"/>
    <property type="molecule type" value="Genomic_DNA"/>
</dbReference>
<keyword evidence="2" id="KW-1185">Reference proteome</keyword>
<dbReference type="Proteomes" id="UP001163823">
    <property type="component" value="Chromosome 11"/>
</dbReference>
<dbReference type="PANTHER" id="PTHR33978:SF18">
    <property type="entry name" value="OS01G0656300 PROTEIN"/>
    <property type="match status" value="1"/>
</dbReference>
<dbReference type="PANTHER" id="PTHR33978">
    <property type="entry name" value="SERINE/THREONINE-KINASE"/>
    <property type="match status" value="1"/>
</dbReference>
<dbReference type="KEGG" id="qsa:O6P43_027346"/>
<name>A0AAD7PDU1_QUISA</name>
<dbReference type="AlphaFoldDB" id="A0AAD7PDU1"/>
<comment type="caution">
    <text evidence="1">The sequence shown here is derived from an EMBL/GenBank/DDBJ whole genome shotgun (WGS) entry which is preliminary data.</text>
</comment>
<proteinExistence type="predicted"/>
<protein>
    <submittedName>
        <fullName evidence="1">4-hydroxy-tetrahydrodipicolinate reductase</fullName>
    </submittedName>
</protein>